<evidence type="ECO:0000256" key="6">
    <source>
        <dbReference type="ARBA" id="ARBA00022777"/>
    </source>
</evidence>
<dbReference type="InterPro" id="IPR000719">
    <property type="entry name" value="Prot_kinase_dom"/>
</dbReference>
<evidence type="ECO:0000256" key="2">
    <source>
        <dbReference type="ARBA" id="ARBA00021157"/>
    </source>
</evidence>
<evidence type="ECO:0000256" key="14">
    <source>
        <dbReference type="RuleBase" id="RU000304"/>
    </source>
</evidence>
<dbReference type="FunFam" id="1.10.510.10:FF:000235">
    <property type="entry name" value="Serine/threonine-protein kinase ark1"/>
    <property type="match status" value="1"/>
</dbReference>
<evidence type="ECO:0000256" key="12">
    <source>
        <dbReference type="PIRSR" id="PIRSR630616-3"/>
    </source>
</evidence>
<dbReference type="GO" id="GO:0000776">
    <property type="term" value="C:kinetochore"/>
    <property type="evidence" value="ECO:0007669"/>
    <property type="project" value="UniProtKB-ARBA"/>
</dbReference>
<dbReference type="GO" id="GO:0044779">
    <property type="term" value="P:meiotic spindle checkpoint signaling"/>
    <property type="evidence" value="ECO:0007669"/>
    <property type="project" value="UniProtKB-ARBA"/>
</dbReference>
<evidence type="ECO:0000256" key="13">
    <source>
        <dbReference type="PROSITE-ProRule" id="PRU10141"/>
    </source>
</evidence>
<dbReference type="Proteomes" id="UP000279259">
    <property type="component" value="Unassembled WGS sequence"/>
</dbReference>
<accession>A0A427YHI6</accession>
<name>A0A427YHI6_9TREE</name>
<evidence type="ECO:0000256" key="8">
    <source>
        <dbReference type="ARBA" id="ARBA00047899"/>
    </source>
</evidence>
<evidence type="ECO:0000259" key="17">
    <source>
        <dbReference type="PROSITE" id="PS50011"/>
    </source>
</evidence>
<dbReference type="GO" id="GO:0004674">
    <property type="term" value="F:protein serine/threonine kinase activity"/>
    <property type="evidence" value="ECO:0007669"/>
    <property type="project" value="UniProtKB-KW"/>
</dbReference>
<comment type="catalytic activity">
    <reaction evidence="9 15">
        <text>L-seryl-[protein] + ATP = O-phospho-L-seryl-[protein] + ADP + H(+)</text>
        <dbReference type="Rhea" id="RHEA:17989"/>
        <dbReference type="Rhea" id="RHEA-COMP:9863"/>
        <dbReference type="Rhea" id="RHEA-COMP:11604"/>
        <dbReference type="ChEBI" id="CHEBI:15378"/>
        <dbReference type="ChEBI" id="CHEBI:29999"/>
        <dbReference type="ChEBI" id="CHEBI:30616"/>
        <dbReference type="ChEBI" id="CHEBI:83421"/>
        <dbReference type="ChEBI" id="CHEBI:456216"/>
        <dbReference type="EC" id="2.7.11.1"/>
    </reaction>
</comment>
<dbReference type="EMBL" id="RSCD01000010">
    <property type="protein sequence ID" value="RSH90483.1"/>
    <property type="molecule type" value="Genomic_DNA"/>
</dbReference>
<dbReference type="InterPro" id="IPR017441">
    <property type="entry name" value="Protein_kinase_ATP_BS"/>
</dbReference>
<keyword evidence="7 11" id="KW-0067">ATP-binding</keyword>
<keyword evidence="4 15" id="KW-0808">Transferase</keyword>
<evidence type="ECO:0000256" key="1">
    <source>
        <dbReference type="ARBA" id="ARBA00012513"/>
    </source>
</evidence>
<dbReference type="InterPro" id="IPR030616">
    <property type="entry name" value="Aur-like"/>
</dbReference>
<keyword evidence="3 14" id="KW-0723">Serine/threonine-protein kinase</keyword>
<dbReference type="CDD" id="cd14007">
    <property type="entry name" value="STKc_Aurora"/>
    <property type="match status" value="1"/>
</dbReference>
<evidence type="ECO:0000256" key="15">
    <source>
        <dbReference type="RuleBase" id="RU367134"/>
    </source>
</evidence>
<proteinExistence type="inferred from homology"/>
<dbReference type="SUPFAM" id="SSF56112">
    <property type="entry name" value="Protein kinase-like (PK-like)"/>
    <property type="match status" value="1"/>
</dbReference>
<feature type="region of interest" description="Disordered" evidence="16">
    <location>
        <begin position="1"/>
        <end position="27"/>
    </location>
</feature>
<dbReference type="GO" id="GO:0000819">
    <property type="term" value="P:sister chromatid segregation"/>
    <property type="evidence" value="ECO:0007669"/>
    <property type="project" value="UniProtKB-ARBA"/>
</dbReference>
<feature type="cross-link" description="Glycyl lysine isopeptide (Lys-Gly) (interchain with G-Cter in SUMO2)" evidence="12">
    <location>
        <position position="180"/>
    </location>
</feature>
<keyword evidence="5 11" id="KW-0547">Nucleotide-binding</keyword>
<protein>
    <recommendedName>
        <fullName evidence="2 15">Aurora kinase</fullName>
        <ecNumber evidence="1 15">2.7.11.1</ecNumber>
    </recommendedName>
</protein>
<organism evidence="18 19">
    <name type="scientific">Saitozyma podzolica</name>
    <dbReference type="NCBI Taxonomy" id="1890683"/>
    <lineage>
        <taxon>Eukaryota</taxon>
        <taxon>Fungi</taxon>
        <taxon>Dikarya</taxon>
        <taxon>Basidiomycota</taxon>
        <taxon>Agaricomycotina</taxon>
        <taxon>Tremellomycetes</taxon>
        <taxon>Tremellales</taxon>
        <taxon>Trimorphomycetaceae</taxon>
        <taxon>Saitozyma</taxon>
    </lineage>
</organism>
<evidence type="ECO:0000256" key="3">
    <source>
        <dbReference type="ARBA" id="ARBA00022527"/>
    </source>
</evidence>
<dbReference type="GO" id="GO:0090266">
    <property type="term" value="P:regulation of mitotic cell cycle spindle assembly checkpoint"/>
    <property type="evidence" value="ECO:0007669"/>
    <property type="project" value="UniProtKB-ARBA"/>
</dbReference>
<dbReference type="PROSITE" id="PS00107">
    <property type="entry name" value="PROTEIN_KINASE_ATP"/>
    <property type="match status" value="1"/>
</dbReference>
<dbReference type="InterPro" id="IPR011009">
    <property type="entry name" value="Kinase-like_dom_sf"/>
</dbReference>
<evidence type="ECO:0000256" key="5">
    <source>
        <dbReference type="ARBA" id="ARBA00022741"/>
    </source>
</evidence>
<dbReference type="GO" id="GO:0051233">
    <property type="term" value="C:spindle midzone"/>
    <property type="evidence" value="ECO:0007669"/>
    <property type="project" value="UniProtKB-ARBA"/>
</dbReference>
<dbReference type="AlphaFoldDB" id="A0A427YHI6"/>
<evidence type="ECO:0000256" key="4">
    <source>
        <dbReference type="ARBA" id="ARBA00022679"/>
    </source>
</evidence>
<dbReference type="GO" id="GO:0008608">
    <property type="term" value="P:attachment of spindle microtubules to kinetochore"/>
    <property type="evidence" value="ECO:0007669"/>
    <property type="project" value="UniProtKB-ARBA"/>
</dbReference>
<sequence>MDIGSYDGGFETASPSTPQLEARGQTEARRRRLELDDEFERAGPSANWSLRDFDIGKPLGKGHFGRVYLARVKSPADPFILVLKCLPKDEVISKGVQTQVRREIEIMQQLRHPNIVRLYGWFHDANRIFLMMEFAGHGEVFKHLRKARRFSEKRSSKYIRQIADGLAYLHSKNVIHRDIKPENLLLGMNGEIKIGDFGWSVHAPDEDSQRTLAGTLSYVAPEMILGQPYGRAVDIWALGVLTFEFVCGEEPFGADTTMGTRLVQSRICRCDVRFPFSVSQEAQDFMLKLFRLVPAERLPLHHVPVEPWIEMYHTEP</sequence>
<evidence type="ECO:0000313" key="18">
    <source>
        <dbReference type="EMBL" id="RSH90483.1"/>
    </source>
</evidence>
<evidence type="ECO:0000256" key="11">
    <source>
        <dbReference type="PIRSR" id="PIRSR630616-2"/>
    </source>
</evidence>
<evidence type="ECO:0000256" key="16">
    <source>
        <dbReference type="SAM" id="MobiDB-lite"/>
    </source>
</evidence>
<dbReference type="GO" id="GO:0032465">
    <property type="term" value="P:regulation of cytokinesis"/>
    <property type="evidence" value="ECO:0007669"/>
    <property type="project" value="UniProtKB-ARBA"/>
</dbReference>
<comment type="catalytic activity">
    <reaction evidence="8 15">
        <text>L-threonyl-[protein] + ATP = O-phospho-L-threonyl-[protein] + ADP + H(+)</text>
        <dbReference type="Rhea" id="RHEA:46608"/>
        <dbReference type="Rhea" id="RHEA-COMP:11060"/>
        <dbReference type="Rhea" id="RHEA-COMP:11605"/>
        <dbReference type="ChEBI" id="CHEBI:15378"/>
        <dbReference type="ChEBI" id="CHEBI:30013"/>
        <dbReference type="ChEBI" id="CHEBI:30616"/>
        <dbReference type="ChEBI" id="CHEBI:61977"/>
        <dbReference type="ChEBI" id="CHEBI:456216"/>
        <dbReference type="EC" id="2.7.11.1"/>
    </reaction>
</comment>
<dbReference type="GO" id="GO:0072479">
    <property type="term" value="P:response to mitotic cell cycle spindle assembly checkpoint signaling"/>
    <property type="evidence" value="ECO:0007669"/>
    <property type="project" value="UniProtKB-ARBA"/>
</dbReference>
<dbReference type="GO" id="GO:0005524">
    <property type="term" value="F:ATP binding"/>
    <property type="evidence" value="ECO:0007669"/>
    <property type="project" value="UniProtKB-UniRule"/>
</dbReference>
<keyword evidence="19" id="KW-1185">Reference proteome</keyword>
<dbReference type="OrthoDB" id="377346at2759"/>
<dbReference type="Gene3D" id="1.10.510.10">
    <property type="entry name" value="Transferase(Phosphotransferase) domain 1"/>
    <property type="match status" value="1"/>
</dbReference>
<evidence type="ECO:0000313" key="19">
    <source>
        <dbReference type="Proteomes" id="UP000279259"/>
    </source>
</evidence>
<dbReference type="SMART" id="SM00220">
    <property type="entry name" value="S_TKc"/>
    <property type="match status" value="1"/>
</dbReference>
<gene>
    <name evidence="18" type="primary">IPL1_1</name>
    <name evidence="18" type="ORF">EHS25_001088</name>
</gene>
<dbReference type="EC" id="2.7.11.1" evidence="1 15"/>
<evidence type="ECO:0000256" key="9">
    <source>
        <dbReference type="ARBA" id="ARBA00048679"/>
    </source>
</evidence>
<comment type="caution">
    <text evidence="18">The sequence shown here is derived from an EMBL/GenBank/DDBJ whole genome shotgun (WGS) entry which is preliminary data.</text>
</comment>
<dbReference type="FunFam" id="3.30.200.20:FF:000042">
    <property type="entry name" value="Aurora kinase A"/>
    <property type="match status" value="1"/>
</dbReference>
<dbReference type="PROSITE" id="PS00108">
    <property type="entry name" value="PROTEIN_KINASE_ST"/>
    <property type="match status" value="1"/>
</dbReference>
<dbReference type="PANTHER" id="PTHR24350">
    <property type="entry name" value="SERINE/THREONINE-PROTEIN KINASE IAL-RELATED"/>
    <property type="match status" value="1"/>
</dbReference>
<feature type="active site" description="Proton acceptor" evidence="10">
    <location>
        <position position="178"/>
    </location>
</feature>
<dbReference type="GO" id="GO:0032133">
    <property type="term" value="C:chromosome passenger complex"/>
    <property type="evidence" value="ECO:0007669"/>
    <property type="project" value="UniProtKB-ARBA"/>
</dbReference>
<feature type="domain" description="Protein kinase" evidence="17">
    <location>
        <begin position="53"/>
        <end position="309"/>
    </location>
</feature>
<evidence type="ECO:0000256" key="10">
    <source>
        <dbReference type="PIRSR" id="PIRSR630616-1"/>
    </source>
</evidence>
<feature type="binding site" evidence="11">
    <location>
        <position position="196"/>
    </location>
    <ligand>
        <name>ATP</name>
        <dbReference type="ChEBI" id="CHEBI:30616"/>
    </ligand>
</feature>
<feature type="binding site" evidence="11">
    <location>
        <begin position="182"/>
        <end position="183"/>
    </location>
    <ligand>
        <name>ATP</name>
        <dbReference type="ChEBI" id="CHEBI:30616"/>
    </ligand>
</feature>
<feature type="binding site" evidence="11">
    <location>
        <begin position="133"/>
        <end position="135"/>
    </location>
    <ligand>
        <name>ATP</name>
        <dbReference type="ChEBI" id="CHEBI:30616"/>
    </ligand>
</feature>
<evidence type="ECO:0000256" key="7">
    <source>
        <dbReference type="ARBA" id="ARBA00022840"/>
    </source>
</evidence>
<dbReference type="InterPro" id="IPR008271">
    <property type="entry name" value="Ser/Thr_kinase_AS"/>
</dbReference>
<dbReference type="PROSITE" id="PS50011">
    <property type="entry name" value="PROTEIN_KINASE_DOM"/>
    <property type="match status" value="1"/>
</dbReference>
<keyword evidence="6 15" id="KW-0418">Kinase</keyword>
<dbReference type="GO" id="GO:0045143">
    <property type="term" value="P:homologous chromosome segregation"/>
    <property type="evidence" value="ECO:0007669"/>
    <property type="project" value="UniProtKB-ARBA"/>
</dbReference>
<feature type="binding site" evidence="11 13">
    <location>
        <position position="84"/>
    </location>
    <ligand>
        <name>ATP</name>
        <dbReference type="ChEBI" id="CHEBI:30616"/>
    </ligand>
</feature>
<comment type="similarity">
    <text evidence="15">Belongs to the protein kinase superfamily. Ser/Thr protein kinase family. Aurora subfamily.</text>
</comment>
<dbReference type="GO" id="GO:1902115">
    <property type="term" value="P:regulation of organelle assembly"/>
    <property type="evidence" value="ECO:0007669"/>
    <property type="project" value="UniProtKB-ARBA"/>
</dbReference>
<dbReference type="Pfam" id="PF00069">
    <property type="entry name" value="Pkinase"/>
    <property type="match status" value="1"/>
</dbReference>
<dbReference type="STRING" id="1890683.A0A427YHI6"/>
<reference evidence="18 19" key="1">
    <citation type="submission" date="2018-11" db="EMBL/GenBank/DDBJ databases">
        <title>Genome sequence of Saitozyma podzolica DSM 27192.</title>
        <authorList>
            <person name="Aliyu H."/>
            <person name="Gorte O."/>
            <person name="Ochsenreither K."/>
        </authorList>
    </citation>
    <scope>NUCLEOTIDE SEQUENCE [LARGE SCALE GENOMIC DNA]</scope>
    <source>
        <strain evidence="18 19">DSM 27192</strain>
    </source>
</reference>